<feature type="transmembrane region" description="Helical" evidence="1">
    <location>
        <begin position="21"/>
        <end position="39"/>
    </location>
</feature>
<keyword evidence="1" id="KW-0472">Membrane</keyword>
<evidence type="ECO:0000256" key="1">
    <source>
        <dbReference type="SAM" id="Phobius"/>
    </source>
</evidence>
<comment type="caution">
    <text evidence="2">The sequence shown here is derived from an EMBL/GenBank/DDBJ whole genome shotgun (WGS) entry which is preliminary data.</text>
</comment>
<dbReference type="RefSeq" id="WP_277564548.1">
    <property type="nucleotide sequence ID" value="NZ_JAPDHZ010000002.1"/>
</dbReference>
<feature type="transmembrane region" description="Helical" evidence="1">
    <location>
        <begin position="45"/>
        <end position="63"/>
    </location>
</feature>
<organism evidence="2 3">
    <name type="scientific">Cohnella ginsengisoli</name>
    <dbReference type="NCBI Taxonomy" id="425004"/>
    <lineage>
        <taxon>Bacteria</taxon>
        <taxon>Bacillati</taxon>
        <taxon>Bacillota</taxon>
        <taxon>Bacilli</taxon>
        <taxon>Bacillales</taxon>
        <taxon>Paenibacillaceae</taxon>
        <taxon>Cohnella</taxon>
    </lineage>
</organism>
<keyword evidence="1" id="KW-0812">Transmembrane</keyword>
<gene>
    <name evidence="2" type="ORF">OMP38_07695</name>
</gene>
<dbReference type="Proteomes" id="UP001153387">
    <property type="component" value="Unassembled WGS sequence"/>
</dbReference>
<evidence type="ECO:0000313" key="3">
    <source>
        <dbReference type="Proteomes" id="UP001153387"/>
    </source>
</evidence>
<reference evidence="2 3" key="1">
    <citation type="submission" date="2022-10" db="EMBL/GenBank/DDBJ databases">
        <title>Comparative genomic analysis of Cohnella hashimotonis sp. nov., isolated from the International Space Station.</title>
        <authorList>
            <person name="Simpson A."/>
            <person name="Venkateswaran K."/>
        </authorList>
    </citation>
    <scope>NUCLEOTIDE SEQUENCE [LARGE SCALE GENOMIC DNA]</scope>
    <source>
        <strain evidence="2 3">DSM 18997</strain>
    </source>
</reference>
<protein>
    <submittedName>
        <fullName evidence="2">Uncharacterized protein</fullName>
    </submittedName>
</protein>
<keyword evidence="1" id="KW-1133">Transmembrane helix</keyword>
<dbReference type="EMBL" id="JAPDHZ010000002">
    <property type="protein sequence ID" value="MDG0790753.1"/>
    <property type="molecule type" value="Genomic_DNA"/>
</dbReference>
<name>A0A9X4KEW5_9BACL</name>
<evidence type="ECO:0000313" key="2">
    <source>
        <dbReference type="EMBL" id="MDG0790753.1"/>
    </source>
</evidence>
<proteinExistence type="predicted"/>
<keyword evidence="3" id="KW-1185">Reference proteome</keyword>
<dbReference type="AlphaFoldDB" id="A0A9X4KEW5"/>
<accession>A0A9X4KEW5</accession>
<sequence>MEKKASIRKIPVQYPLGTKQISGFVLLFLLSLGNVIHGAEHFFLYVQAALMTLSGGCLAYLLIRRKVLKAELTLAGSRLTVNGLTITGDSLRELRINRGLVGLLPRGKKVVPVRLCLDLKDRSAGLLLLRWAEKQGVPVRQGSFMRWL</sequence>